<name>A0A1K2HXL7_9HYPH</name>
<dbReference type="STRING" id="665118.SAMN02983003_2032"/>
<protein>
    <submittedName>
        <fullName evidence="1">Uncharacterized protein</fullName>
    </submittedName>
</protein>
<gene>
    <name evidence="1" type="ORF">SAMN02983003_2032</name>
</gene>
<dbReference type="EMBL" id="FPKU01000002">
    <property type="protein sequence ID" value="SFZ84477.1"/>
    <property type="molecule type" value="Genomic_DNA"/>
</dbReference>
<proteinExistence type="predicted"/>
<sequence>MMPETRRFLVMEIPERILLASKSRDDWTRPNHYARGRAI</sequence>
<organism evidence="1 2">
    <name type="scientific">Devosia enhydra</name>
    <dbReference type="NCBI Taxonomy" id="665118"/>
    <lineage>
        <taxon>Bacteria</taxon>
        <taxon>Pseudomonadati</taxon>
        <taxon>Pseudomonadota</taxon>
        <taxon>Alphaproteobacteria</taxon>
        <taxon>Hyphomicrobiales</taxon>
        <taxon>Devosiaceae</taxon>
        <taxon>Devosia</taxon>
    </lineage>
</organism>
<keyword evidence="2" id="KW-1185">Reference proteome</keyword>
<reference evidence="1 2" key="1">
    <citation type="submission" date="2016-11" db="EMBL/GenBank/DDBJ databases">
        <authorList>
            <person name="Jaros S."/>
            <person name="Januszkiewicz K."/>
            <person name="Wedrychowicz H."/>
        </authorList>
    </citation>
    <scope>NUCLEOTIDE SEQUENCE [LARGE SCALE GENOMIC DNA]</scope>
    <source>
        <strain evidence="1 2">ATCC 23634</strain>
    </source>
</reference>
<evidence type="ECO:0000313" key="1">
    <source>
        <dbReference type="EMBL" id="SFZ84477.1"/>
    </source>
</evidence>
<dbReference type="AlphaFoldDB" id="A0A1K2HXL7"/>
<dbReference type="Proteomes" id="UP000183447">
    <property type="component" value="Unassembled WGS sequence"/>
</dbReference>
<evidence type="ECO:0000313" key="2">
    <source>
        <dbReference type="Proteomes" id="UP000183447"/>
    </source>
</evidence>
<accession>A0A1K2HXL7</accession>